<dbReference type="Proteomes" id="UP000460549">
    <property type="component" value="Unassembled WGS sequence"/>
</dbReference>
<name>A0A7X2PDX2_9SPIO</name>
<dbReference type="PROSITE" id="PS51257">
    <property type="entry name" value="PROKAR_LIPOPROTEIN"/>
    <property type="match status" value="1"/>
</dbReference>
<feature type="chain" id="PRO_5030865788" evidence="2">
    <location>
        <begin position="24"/>
        <end position="290"/>
    </location>
</feature>
<keyword evidence="1" id="KW-0812">Transmembrane</keyword>
<accession>A0A7X2PDX2</accession>
<organism evidence="3 4">
    <name type="scientific">Bullifex porci</name>
    <dbReference type="NCBI Taxonomy" id="2606638"/>
    <lineage>
        <taxon>Bacteria</taxon>
        <taxon>Pseudomonadati</taxon>
        <taxon>Spirochaetota</taxon>
        <taxon>Spirochaetia</taxon>
        <taxon>Spirochaetales</taxon>
        <taxon>Spirochaetaceae</taxon>
        <taxon>Bullifex</taxon>
    </lineage>
</organism>
<proteinExistence type="predicted"/>
<gene>
    <name evidence="3" type="ORF">FYJ80_10320</name>
</gene>
<evidence type="ECO:0000313" key="4">
    <source>
        <dbReference type="Proteomes" id="UP000460549"/>
    </source>
</evidence>
<keyword evidence="4" id="KW-1185">Reference proteome</keyword>
<reference evidence="3 4" key="1">
    <citation type="submission" date="2019-08" db="EMBL/GenBank/DDBJ databases">
        <title>In-depth cultivation of the pig gut microbiome towards novel bacterial diversity and tailored functional studies.</title>
        <authorList>
            <person name="Wylensek D."/>
            <person name="Hitch T.C.A."/>
            <person name="Clavel T."/>
        </authorList>
    </citation>
    <scope>NUCLEOTIDE SEQUENCE [LARGE SCALE GENOMIC DNA]</scope>
    <source>
        <strain evidence="3 4">NM-380-WT-3C1</strain>
    </source>
</reference>
<keyword evidence="2" id="KW-0732">Signal</keyword>
<protein>
    <submittedName>
        <fullName evidence="3">Uncharacterized protein</fullName>
    </submittedName>
</protein>
<evidence type="ECO:0000313" key="3">
    <source>
        <dbReference type="EMBL" id="MSU07155.1"/>
    </source>
</evidence>
<feature type="transmembrane region" description="Helical" evidence="1">
    <location>
        <begin position="166"/>
        <end position="183"/>
    </location>
</feature>
<keyword evidence="1" id="KW-1133">Transmembrane helix</keyword>
<feature type="transmembrane region" description="Helical" evidence="1">
    <location>
        <begin position="259"/>
        <end position="276"/>
    </location>
</feature>
<dbReference type="RefSeq" id="WP_154426659.1">
    <property type="nucleotide sequence ID" value="NZ_JAQYGB010000062.1"/>
</dbReference>
<feature type="signal peptide" evidence="2">
    <location>
        <begin position="1"/>
        <end position="23"/>
    </location>
</feature>
<keyword evidence="1" id="KW-0472">Membrane</keyword>
<evidence type="ECO:0000256" key="1">
    <source>
        <dbReference type="SAM" id="Phobius"/>
    </source>
</evidence>
<feature type="transmembrane region" description="Helical" evidence="1">
    <location>
        <begin position="195"/>
        <end position="213"/>
    </location>
</feature>
<dbReference type="AlphaFoldDB" id="A0A7X2PDX2"/>
<dbReference type="EMBL" id="VUNN01000028">
    <property type="protein sequence ID" value="MSU07155.1"/>
    <property type="molecule type" value="Genomic_DNA"/>
</dbReference>
<sequence>MKMKIEKLVALMLLIVMSFSTLVGCTLDAAAAGKVSEKEIQSRVARIIDEELENVLPLLEENDDLEFTDSTGRSIDIRSLKGSDIVARAIEDGGEEYINFSYKVLTATTTDEIVKSAKGLVSDEDYQMLVEKAKEEEEHAARIFEEQSRQMTMAQQKELYKDLKKLVIKAVVLLTAGLVYACIPKVMVWGKVSAACAVAVAAGVVASGIMTFFEYRRFGIPGDDLPSFESWLESIYKDSYSAWALAASMIATGTAAKRSPVVTGLIIAAFSLYGVLEGVRPIAKKYNFAI</sequence>
<comment type="caution">
    <text evidence="3">The sequence shown here is derived from an EMBL/GenBank/DDBJ whole genome shotgun (WGS) entry which is preliminary data.</text>
</comment>
<evidence type="ECO:0000256" key="2">
    <source>
        <dbReference type="SAM" id="SignalP"/>
    </source>
</evidence>